<proteinExistence type="predicted"/>
<feature type="compositionally biased region" description="Basic and acidic residues" evidence="1">
    <location>
        <begin position="411"/>
        <end position="423"/>
    </location>
</feature>
<dbReference type="EMBL" id="BLLK01000040">
    <property type="protein sequence ID" value="GFH50688.1"/>
    <property type="molecule type" value="Genomic_DNA"/>
</dbReference>
<keyword evidence="3" id="KW-1185">Reference proteome</keyword>
<reference evidence="2 3" key="1">
    <citation type="journal article" date="2021" name="Sci. Rep.">
        <title>The genome of the diatom Chaetoceros tenuissimus carries an ancient integrated fragment of an extant virus.</title>
        <authorList>
            <person name="Hongo Y."/>
            <person name="Kimura K."/>
            <person name="Takaki Y."/>
            <person name="Yoshida Y."/>
            <person name="Baba S."/>
            <person name="Kobayashi G."/>
            <person name="Nagasaki K."/>
            <person name="Hano T."/>
            <person name="Tomaru Y."/>
        </authorList>
    </citation>
    <scope>NUCLEOTIDE SEQUENCE [LARGE SCALE GENOMIC DNA]</scope>
    <source>
        <strain evidence="2 3">NIES-3715</strain>
    </source>
</reference>
<evidence type="ECO:0000313" key="3">
    <source>
        <dbReference type="Proteomes" id="UP001054902"/>
    </source>
</evidence>
<gene>
    <name evidence="2" type="ORF">CTEN210_07164</name>
</gene>
<protein>
    <submittedName>
        <fullName evidence="2">Uncharacterized protein</fullName>
    </submittedName>
</protein>
<evidence type="ECO:0000256" key="1">
    <source>
        <dbReference type="SAM" id="MobiDB-lite"/>
    </source>
</evidence>
<name>A0AAD3H5F3_9STRA</name>
<dbReference type="AlphaFoldDB" id="A0AAD3H5F3"/>
<dbReference type="Proteomes" id="UP001054902">
    <property type="component" value="Unassembled WGS sequence"/>
</dbReference>
<comment type="caution">
    <text evidence="2">The sequence shown here is derived from an EMBL/GenBank/DDBJ whole genome shotgun (WGS) entry which is preliminary data.</text>
</comment>
<feature type="region of interest" description="Disordered" evidence="1">
    <location>
        <begin position="457"/>
        <end position="480"/>
    </location>
</feature>
<accession>A0AAD3H5F3</accession>
<evidence type="ECO:0000313" key="2">
    <source>
        <dbReference type="EMBL" id="GFH50688.1"/>
    </source>
</evidence>
<organism evidence="2 3">
    <name type="scientific">Chaetoceros tenuissimus</name>
    <dbReference type="NCBI Taxonomy" id="426638"/>
    <lineage>
        <taxon>Eukaryota</taxon>
        <taxon>Sar</taxon>
        <taxon>Stramenopiles</taxon>
        <taxon>Ochrophyta</taxon>
        <taxon>Bacillariophyta</taxon>
        <taxon>Coscinodiscophyceae</taxon>
        <taxon>Chaetocerotophycidae</taxon>
        <taxon>Chaetocerotales</taxon>
        <taxon>Chaetocerotaceae</taxon>
        <taxon>Chaetoceros</taxon>
    </lineage>
</organism>
<feature type="region of interest" description="Disordered" evidence="1">
    <location>
        <begin position="397"/>
        <end position="423"/>
    </location>
</feature>
<sequence length="502" mass="57618">MSRQWRDPKTKGTALSKGTARGNKYLCEKPTITYKNRAIVFGNCHLALAGCTKDGIQASLPCPIFETGSTPTKAKSLLNIGKQYVDVATDYLNQPDQWCQTFNHTYSHLLKAKQHPNPLEFIECMLFISRDRAADMLSRACETALLELEKKELKHFNLMLRAWDNADIKKAAASLQAKEKALKDGTLSTKEEKDHLQWMENIIDKAKKRMEYFPNVKLEPLKDKPSQFEPFSPYRSTSELFNIEVGVITGTNPIAHLREHQYGWLYYAEFFKKVMNIMHGQVFKDYGGIEEAVINQLSYMESDLDIKDSGIHVDKFIEKLYMMEIVLRAFPLGQCNQLDKDNRIPNAKKRRILFNACREKYNKQLEARSKLSESSFKSWAEMHDVFVDCQRAFIEEENNKKSTTPKGPPKGAERDKKRKANDEEKHDTKYCQYCADNGKKDKAHTHWQSNCNKLKNDLKAAKGGGGKQSDQPWKKQKFDNSINALKKSGATKEEIIAAFDKE</sequence>